<feature type="non-terminal residue" evidence="1">
    <location>
        <position position="1"/>
    </location>
</feature>
<evidence type="ECO:0000313" key="2">
    <source>
        <dbReference type="Proteomes" id="UP000644282"/>
    </source>
</evidence>
<protein>
    <submittedName>
        <fullName evidence="1">GGDEF domain-containing protein</fullName>
    </submittedName>
</protein>
<organism evidence="1 2">
    <name type="scientific">Leptospira interrogans serovar Pomona</name>
    <dbReference type="NCBI Taxonomy" id="44276"/>
    <lineage>
        <taxon>Bacteria</taxon>
        <taxon>Pseudomonadati</taxon>
        <taxon>Spirochaetota</taxon>
        <taxon>Spirochaetia</taxon>
        <taxon>Leptospirales</taxon>
        <taxon>Leptospiraceae</taxon>
        <taxon>Leptospira</taxon>
    </lineage>
</organism>
<dbReference type="AlphaFoldDB" id="A0AA41BKW7"/>
<sequence>IDSALYESKKKGRNRVSFIEPGHYFPKTNQGTTAAS</sequence>
<proteinExistence type="predicted"/>
<name>A0AA41BKW7_LEPIR</name>
<evidence type="ECO:0000313" key="1">
    <source>
        <dbReference type="EMBL" id="MBE8432244.1"/>
    </source>
</evidence>
<accession>A0AA41BKW7</accession>
<gene>
    <name evidence="1" type="ORF">IQB77_21235</name>
</gene>
<reference evidence="1" key="1">
    <citation type="submission" date="2020-10" db="EMBL/GenBank/DDBJ databases">
        <title>New Zealand Leptospira genomics.</title>
        <authorList>
            <person name="Wilkinson D.A."/>
            <person name="Nisa S."/>
            <person name="Moinet M."/>
            <person name="Benschop J."/>
        </authorList>
    </citation>
    <scope>NUCLEOTIDE SEQUENCE</scope>
    <source>
        <strain evidence="1">ESR8</strain>
    </source>
</reference>
<comment type="caution">
    <text evidence="1">The sequence shown here is derived from an EMBL/GenBank/DDBJ whole genome shotgun (WGS) entry which is preliminary data.</text>
</comment>
<dbReference type="Proteomes" id="UP000644282">
    <property type="component" value="Unassembled WGS sequence"/>
</dbReference>
<dbReference type="EMBL" id="JADDXF010000439">
    <property type="protein sequence ID" value="MBE8432244.1"/>
    <property type="molecule type" value="Genomic_DNA"/>
</dbReference>